<dbReference type="OrthoDB" id="126062at2759"/>
<comment type="caution">
    <text evidence="1">The sequence shown here is derived from an EMBL/GenBank/DDBJ whole genome shotgun (WGS) entry which is preliminary data.</text>
</comment>
<dbReference type="Proteomes" id="UP001165121">
    <property type="component" value="Unassembled WGS sequence"/>
</dbReference>
<reference evidence="1" key="1">
    <citation type="submission" date="2023-04" db="EMBL/GenBank/DDBJ databases">
        <title>Phytophthora fragariaefolia NBRC 109709.</title>
        <authorList>
            <person name="Ichikawa N."/>
            <person name="Sato H."/>
            <person name="Tonouchi N."/>
        </authorList>
    </citation>
    <scope>NUCLEOTIDE SEQUENCE</scope>
    <source>
        <strain evidence="1">NBRC 109709</strain>
    </source>
</reference>
<evidence type="ECO:0000313" key="1">
    <source>
        <dbReference type="EMBL" id="GMF51505.1"/>
    </source>
</evidence>
<dbReference type="AlphaFoldDB" id="A0A9W6Y000"/>
<accession>A0A9W6Y000</accession>
<organism evidence="1 2">
    <name type="scientific">Phytophthora fragariaefolia</name>
    <dbReference type="NCBI Taxonomy" id="1490495"/>
    <lineage>
        <taxon>Eukaryota</taxon>
        <taxon>Sar</taxon>
        <taxon>Stramenopiles</taxon>
        <taxon>Oomycota</taxon>
        <taxon>Peronosporomycetes</taxon>
        <taxon>Peronosporales</taxon>
        <taxon>Peronosporaceae</taxon>
        <taxon>Phytophthora</taxon>
    </lineage>
</organism>
<proteinExistence type="predicted"/>
<evidence type="ECO:0000313" key="2">
    <source>
        <dbReference type="Proteomes" id="UP001165121"/>
    </source>
</evidence>
<dbReference type="EMBL" id="BSXT01002914">
    <property type="protein sequence ID" value="GMF51505.1"/>
    <property type="molecule type" value="Genomic_DNA"/>
</dbReference>
<sequence>MADSNEVLGVRTAAMQLDSAPPPSRPANLEILLPKHFEHGDDEGHGTNDAEMSTANLRHGRRNGEIAAVPALPEPLMYSGRSLQAGVTLCTNTRRMIARWEFSGALPETITEEQWKDYFRQTLMPTFVDYSSIDTAMKSLKMQTKWSQPGLMHLQADMVAIPNRFNITDLAFKLKSFVAQGVVDTIKARGTPDFLADVPAHTLSPLGGKDFVVQRAVTFSEVVLSTSTGPLMLRTLACLVEDGNMSLDFAIGWPIMTVLIYSAVELLARARDTKSEWDLGDTEQAGAGVKTMALQRMCRMQTRVRDIALDTMALEELVNNTSPAD</sequence>
<keyword evidence="2" id="KW-1185">Reference proteome</keyword>
<protein>
    <submittedName>
        <fullName evidence="1">Unnamed protein product</fullName>
    </submittedName>
</protein>
<gene>
    <name evidence="1" type="ORF">Pfra01_002083500</name>
</gene>
<name>A0A9W6Y000_9STRA</name>